<reference evidence="3 4" key="1">
    <citation type="journal article" date="2013" name="Nat. Commun.">
        <title>Genome analysis reveals insights into physiology and longevity of the Brandt's bat Myotis brandtii.</title>
        <authorList>
            <person name="Seim I."/>
            <person name="Fang X."/>
            <person name="Xiong Z."/>
            <person name="Lobanov A.V."/>
            <person name="Huang Z."/>
            <person name="Ma S."/>
            <person name="Feng Y."/>
            <person name="Turanov A.A."/>
            <person name="Zhu Y."/>
            <person name="Lenz T.L."/>
            <person name="Gerashchenko M.V."/>
            <person name="Fan D."/>
            <person name="Hee Yim S."/>
            <person name="Yao X."/>
            <person name="Jordan D."/>
            <person name="Xiong Y."/>
            <person name="Ma Y."/>
            <person name="Lyapunov A.N."/>
            <person name="Chen G."/>
            <person name="Kulakova O.I."/>
            <person name="Sun Y."/>
            <person name="Lee S.G."/>
            <person name="Bronson R.T."/>
            <person name="Moskalev A.A."/>
            <person name="Sunyaev S.R."/>
            <person name="Zhang G."/>
            <person name="Krogh A."/>
            <person name="Wang J."/>
            <person name="Gladyshev V.N."/>
        </authorList>
    </citation>
    <scope>NUCLEOTIDE SEQUENCE [LARGE SCALE GENOMIC DNA]</scope>
</reference>
<dbReference type="AlphaFoldDB" id="S7NB23"/>
<organism evidence="3 4">
    <name type="scientific">Myotis brandtii</name>
    <name type="common">Brandt's bat</name>
    <dbReference type="NCBI Taxonomy" id="109478"/>
    <lineage>
        <taxon>Eukaryota</taxon>
        <taxon>Metazoa</taxon>
        <taxon>Chordata</taxon>
        <taxon>Craniata</taxon>
        <taxon>Vertebrata</taxon>
        <taxon>Euteleostomi</taxon>
        <taxon>Mammalia</taxon>
        <taxon>Eutheria</taxon>
        <taxon>Laurasiatheria</taxon>
        <taxon>Chiroptera</taxon>
        <taxon>Yangochiroptera</taxon>
        <taxon>Vespertilionidae</taxon>
        <taxon>Myotis</taxon>
    </lineage>
</organism>
<dbReference type="EMBL" id="KE163720">
    <property type="protein sequence ID" value="EPQ13510.1"/>
    <property type="molecule type" value="Genomic_DNA"/>
</dbReference>
<evidence type="ECO:0000313" key="3">
    <source>
        <dbReference type="EMBL" id="EPQ13510.1"/>
    </source>
</evidence>
<dbReference type="PANTHER" id="PTHR15256">
    <property type="entry name" value="INTEGRAL MEMBRANE PROTEIN DGCR2/IDD"/>
    <property type="match status" value="1"/>
</dbReference>
<accession>S7NB23</accession>
<feature type="compositionally biased region" description="Polar residues" evidence="1">
    <location>
        <begin position="172"/>
        <end position="192"/>
    </location>
</feature>
<proteinExistence type="predicted"/>
<sequence>MLPSHQAPELPQCASLAAAQEALPAPVFVDCQDCLGNGNSLFDSMASGMRLIVSCISSFLILSLLLFMVHRLRQRRRERIESLIGANLHHFNLGRRIPGFDYGPDGFGTGLTPLHLSDDGEGGTFHFHDPPPPYTAYKYPDIDQPDDPPPPYEASINPDSVFYDPAGASPTGRGSSLSPTTWSAGPESQGSSPAHRAVNSASFQPAVAVSGFPFKVELPLVGCQALPRGAGADDC</sequence>
<dbReference type="PANTHER" id="PTHR15256:SF6">
    <property type="entry name" value="INTEGRAL MEMBRANE PROTEIN DGCR2_IDD"/>
    <property type="match status" value="1"/>
</dbReference>
<evidence type="ECO:0000256" key="2">
    <source>
        <dbReference type="SAM" id="Phobius"/>
    </source>
</evidence>
<name>S7NB23_MYOBR</name>
<keyword evidence="2" id="KW-0812">Transmembrane</keyword>
<evidence type="ECO:0000256" key="1">
    <source>
        <dbReference type="SAM" id="MobiDB-lite"/>
    </source>
</evidence>
<dbReference type="GO" id="GO:0016020">
    <property type="term" value="C:membrane"/>
    <property type="evidence" value="ECO:0007669"/>
    <property type="project" value="TreeGrafter"/>
</dbReference>
<gene>
    <name evidence="3" type="ORF">D623_10021829</name>
</gene>
<protein>
    <submittedName>
        <fullName evidence="3">Integral membrane protein DGCR2/IDD</fullName>
    </submittedName>
</protein>
<feature type="region of interest" description="Disordered" evidence="1">
    <location>
        <begin position="136"/>
        <end position="199"/>
    </location>
</feature>
<keyword evidence="2" id="KW-1133">Transmembrane helix</keyword>
<feature type="transmembrane region" description="Helical" evidence="2">
    <location>
        <begin position="51"/>
        <end position="69"/>
    </location>
</feature>
<evidence type="ECO:0000313" key="4">
    <source>
        <dbReference type="Proteomes" id="UP000052978"/>
    </source>
</evidence>
<dbReference type="Proteomes" id="UP000052978">
    <property type="component" value="Unassembled WGS sequence"/>
</dbReference>
<dbReference type="InterPro" id="IPR042378">
    <property type="entry name" value="IDD"/>
</dbReference>
<keyword evidence="4" id="KW-1185">Reference proteome</keyword>
<keyword evidence="2" id="KW-0472">Membrane</keyword>